<evidence type="ECO:0000313" key="1">
    <source>
        <dbReference type="EMBL" id="MEV8460532.1"/>
    </source>
</evidence>
<gene>
    <name evidence="1" type="ORF">AB0470_13395</name>
</gene>
<accession>A0ABV3KPA2</accession>
<organism evidence="1 2">
    <name type="scientific">Streptomyces griseosporeus</name>
    <dbReference type="NCBI Taxonomy" id="1910"/>
    <lineage>
        <taxon>Bacteria</taxon>
        <taxon>Bacillati</taxon>
        <taxon>Actinomycetota</taxon>
        <taxon>Actinomycetes</taxon>
        <taxon>Kitasatosporales</taxon>
        <taxon>Streptomycetaceae</taxon>
        <taxon>Streptomyces</taxon>
    </lineage>
</organism>
<comment type="caution">
    <text evidence="1">The sequence shown here is derived from an EMBL/GenBank/DDBJ whole genome shotgun (WGS) entry which is preliminary data.</text>
</comment>
<dbReference type="RefSeq" id="WP_162655513.1">
    <property type="nucleotide sequence ID" value="NZ_JBFAUJ010000005.1"/>
</dbReference>
<dbReference type="EMBL" id="JBFAUJ010000005">
    <property type="protein sequence ID" value="MEV8460532.1"/>
    <property type="molecule type" value="Genomic_DNA"/>
</dbReference>
<dbReference type="Pfam" id="PF19979">
    <property type="entry name" value="DUF6415"/>
    <property type="match status" value="1"/>
</dbReference>
<protein>
    <submittedName>
        <fullName evidence="1">DUF6415 family natural product biosynthesis protein</fullName>
    </submittedName>
</protein>
<sequence>MGNAAAAAQDSPRPAMTIRIYTVDRHGRIISDRGTVDVRPAAVLPVRDVWAPCACPKCRDETGGELVDSIDRNHAAAPVDLNTMRETVGILLDSKGAPAGPAPSGAELETLTATLRGHLDVLMPEVERLTVALPENSTLRYCALACLGEARDRLRVEPSPRYGGPAGHARRLARVLNALCDHHEQLACTSRHKEPGGGSR</sequence>
<keyword evidence="2" id="KW-1185">Reference proteome</keyword>
<evidence type="ECO:0000313" key="2">
    <source>
        <dbReference type="Proteomes" id="UP001553148"/>
    </source>
</evidence>
<name>A0ABV3KPA2_STRGS</name>
<dbReference type="Proteomes" id="UP001553148">
    <property type="component" value="Unassembled WGS sequence"/>
</dbReference>
<dbReference type="InterPro" id="IPR046300">
    <property type="entry name" value="DUF6415"/>
</dbReference>
<reference evidence="1 2" key="1">
    <citation type="submission" date="2024-06" db="EMBL/GenBank/DDBJ databases">
        <title>The Natural Products Discovery Center: Release of the First 8490 Sequenced Strains for Exploring Actinobacteria Biosynthetic Diversity.</title>
        <authorList>
            <person name="Kalkreuter E."/>
            <person name="Kautsar S.A."/>
            <person name="Yang D."/>
            <person name="Bader C.D."/>
            <person name="Teijaro C.N."/>
            <person name="Fluegel L."/>
            <person name="Davis C.M."/>
            <person name="Simpson J.R."/>
            <person name="Lauterbach L."/>
            <person name="Steele A.D."/>
            <person name="Gui C."/>
            <person name="Meng S."/>
            <person name="Li G."/>
            <person name="Viehrig K."/>
            <person name="Ye F."/>
            <person name="Su P."/>
            <person name="Kiefer A.F."/>
            <person name="Nichols A."/>
            <person name="Cepeda A.J."/>
            <person name="Yan W."/>
            <person name="Fan B."/>
            <person name="Jiang Y."/>
            <person name="Adhikari A."/>
            <person name="Zheng C.-J."/>
            <person name="Schuster L."/>
            <person name="Cowan T.M."/>
            <person name="Smanski M.J."/>
            <person name="Chevrette M.G."/>
            <person name="De Carvalho L.P.S."/>
            <person name="Shen B."/>
        </authorList>
    </citation>
    <scope>NUCLEOTIDE SEQUENCE [LARGE SCALE GENOMIC DNA]</scope>
    <source>
        <strain evidence="1 2">NPDC052360</strain>
    </source>
</reference>
<proteinExistence type="predicted"/>